<dbReference type="InParanoid" id="A0A6J2VKT3"/>
<dbReference type="PANTHER" id="PTHR13195">
    <property type="entry name" value="PSEUDOURIDINE SYNTHASE-RELATED"/>
    <property type="match status" value="1"/>
</dbReference>
<dbReference type="AlphaFoldDB" id="A0A6J2VKT3"/>
<evidence type="ECO:0000256" key="1">
    <source>
        <dbReference type="ARBA" id="ARBA00008999"/>
    </source>
</evidence>
<dbReference type="RefSeq" id="XP_030633580.1">
    <property type="nucleotide sequence ID" value="XM_030777720.1"/>
</dbReference>
<comment type="similarity">
    <text evidence="1">Belongs to the pseudouridine synthase TruB family.</text>
</comment>
<proteinExistence type="inferred from homology"/>
<dbReference type="GeneID" id="115814771"/>
<keyword evidence="4" id="KW-1185">Reference proteome</keyword>
<dbReference type="InterPro" id="IPR020103">
    <property type="entry name" value="PsdUridine_synth_cat_dom_sf"/>
</dbReference>
<dbReference type="CDD" id="cd02868">
    <property type="entry name" value="PseudoU_synth_hTruB2_like"/>
    <property type="match status" value="1"/>
</dbReference>
<dbReference type="PANTHER" id="PTHR13195:SF0">
    <property type="entry name" value="PSEUDOURIDYLATE SYNTHASE TRUB2, MITOCHONDRIAL"/>
    <property type="match status" value="1"/>
</dbReference>
<name>A0A6J2VKT3_CHACN</name>
<feature type="region of interest" description="Disordered" evidence="2">
    <location>
        <begin position="298"/>
        <end position="339"/>
    </location>
</feature>
<dbReference type="GO" id="GO:0003723">
    <property type="term" value="F:RNA binding"/>
    <property type="evidence" value="ECO:0007669"/>
    <property type="project" value="InterPro"/>
</dbReference>
<evidence type="ECO:0000259" key="3">
    <source>
        <dbReference type="Pfam" id="PF01509"/>
    </source>
</evidence>
<dbReference type="Proteomes" id="UP000504632">
    <property type="component" value="Chromosome 6"/>
</dbReference>
<feature type="compositionally biased region" description="Polar residues" evidence="2">
    <location>
        <begin position="304"/>
        <end position="319"/>
    </location>
</feature>
<protein>
    <submittedName>
        <fullName evidence="5">Pseudouridylate synthase TRUB2, mitochondrial</fullName>
    </submittedName>
</protein>
<evidence type="ECO:0000313" key="4">
    <source>
        <dbReference type="Proteomes" id="UP000504632"/>
    </source>
</evidence>
<accession>A0A6J2VKT3</accession>
<gene>
    <name evidence="5" type="primary">trub2</name>
</gene>
<evidence type="ECO:0000313" key="5">
    <source>
        <dbReference type="RefSeq" id="XP_030633580.1"/>
    </source>
</evidence>
<dbReference type="GO" id="GO:0009982">
    <property type="term" value="F:pseudouridine synthase activity"/>
    <property type="evidence" value="ECO:0007669"/>
    <property type="project" value="InterPro"/>
</dbReference>
<dbReference type="InterPro" id="IPR039048">
    <property type="entry name" value="Trub2"/>
</dbReference>
<sequence length="339" mass="37749">MPSVKPAVRLFRKLEGLFAVYKPPGVHWKTVRDTIETNILKAVDATPRPAPRRLVQFQAALPSGQTTESTDLTVSVSALPALSDHPLVTGPQFQKVRVGVGHCLDAFSSGVLVLGVGQGNTVLPNLYHAHVTRDYTLEGEFGTATDDFSHNGRIIERTTYDHITRDKLDRVLAMIQGTNQKALIMYSKVDPQSQEAYELAVRGRLRPQDKSPPVLIGIRCASFKPPHFTLEVQCVNETQRYLRRVLHEVGLELRSSAVCAAVRRTRDGPFRLEHALTRQHWNAADIMQAVAHYRPTTRKIKNSGFDSQSRMSTESQSPSREPAQPISFLTAGGERQRAE</sequence>
<dbReference type="InterPro" id="IPR002501">
    <property type="entry name" value="PsdUridine_synth_N"/>
</dbReference>
<organism evidence="4 5">
    <name type="scientific">Chanos chanos</name>
    <name type="common">Milkfish</name>
    <name type="synonym">Mugil chanos</name>
    <dbReference type="NCBI Taxonomy" id="29144"/>
    <lineage>
        <taxon>Eukaryota</taxon>
        <taxon>Metazoa</taxon>
        <taxon>Chordata</taxon>
        <taxon>Craniata</taxon>
        <taxon>Vertebrata</taxon>
        <taxon>Euteleostomi</taxon>
        <taxon>Actinopterygii</taxon>
        <taxon>Neopterygii</taxon>
        <taxon>Teleostei</taxon>
        <taxon>Ostariophysi</taxon>
        <taxon>Gonorynchiformes</taxon>
        <taxon>Chanidae</taxon>
        <taxon>Chanos</taxon>
    </lineage>
</organism>
<dbReference type="SUPFAM" id="SSF55120">
    <property type="entry name" value="Pseudouridine synthase"/>
    <property type="match status" value="1"/>
</dbReference>
<dbReference type="GO" id="GO:0006396">
    <property type="term" value="P:RNA processing"/>
    <property type="evidence" value="ECO:0007669"/>
    <property type="project" value="InterPro"/>
</dbReference>
<dbReference type="OrthoDB" id="9995526at2759"/>
<reference evidence="5" key="1">
    <citation type="submission" date="2025-08" db="UniProtKB">
        <authorList>
            <consortium name="RefSeq"/>
        </authorList>
    </citation>
    <scope>IDENTIFICATION</scope>
</reference>
<dbReference type="Gene3D" id="3.30.2350.10">
    <property type="entry name" value="Pseudouridine synthase"/>
    <property type="match status" value="1"/>
</dbReference>
<dbReference type="GO" id="GO:0001522">
    <property type="term" value="P:pseudouridine synthesis"/>
    <property type="evidence" value="ECO:0007669"/>
    <property type="project" value="InterPro"/>
</dbReference>
<dbReference type="Pfam" id="PF01509">
    <property type="entry name" value="TruB_N"/>
    <property type="match status" value="1"/>
</dbReference>
<feature type="domain" description="Pseudouridine synthase II N-terminal" evidence="3">
    <location>
        <begin position="94"/>
        <end position="238"/>
    </location>
</feature>
<evidence type="ECO:0000256" key="2">
    <source>
        <dbReference type="SAM" id="MobiDB-lite"/>
    </source>
</evidence>
<dbReference type="CTD" id="26995"/>